<evidence type="ECO:0000313" key="3">
    <source>
        <dbReference type="EMBL" id="CAJ0608494.1"/>
    </source>
</evidence>
<keyword evidence="4" id="KW-1185">Reference proteome</keyword>
<feature type="transmembrane region" description="Helical" evidence="1">
    <location>
        <begin position="332"/>
        <end position="355"/>
    </location>
</feature>
<dbReference type="EMBL" id="CATQJL010000316">
    <property type="protein sequence ID" value="CAJ0608494.1"/>
    <property type="molecule type" value="Genomic_DNA"/>
</dbReference>
<dbReference type="Pfam" id="PF02931">
    <property type="entry name" value="Neur_chan_LBD"/>
    <property type="match status" value="1"/>
</dbReference>
<keyword evidence="1" id="KW-0812">Transmembrane</keyword>
<feature type="domain" description="Neurotransmitter-gated ion-channel ligand-binding" evidence="2">
    <location>
        <begin position="92"/>
        <end position="206"/>
    </location>
</feature>
<evidence type="ECO:0000256" key="1">
    <source>
        <dbReference type="SAM" id="Phobius"/>
    </source>
</evidence>
<reference evidence="3" key="1">
    <citation type="submission" date="2023-07" db="EMBL/GenBank/DDBJ databases">
        <authorList>
            <consortium name="CYATHOMIX"/>
        </authorList>
    </citation>
    <scope>NUCLEOTIDE SEQUENCE</scope>
    <source>
        <strain evidence="3">N/A</strain>
    </source>
</reference>
<dbReference type="InterPro" id="IPR006202">
    <property type="entry name" value="Neur_chan_lig-bd"/>
</dbReference>
<dbReference type="GO" id="GO:0016020">
    <property type="term" value="C:membrane"/>
    <property type="evidence" value="ECO:0007669"/>
    <property type="project" value="InterPro"/>
</dbReference>
<evidence type="ECO:0000259" key="2">
    <source>
        <dbReference type="Pfam" id="PF02931"/>
    </source>
</evidence>
<organism evidence="3 4">
    <name type="scientific">Cylicocyclus nassatus</name>
    <name type="common">Nematode worm</name>
    <dbReference type="NCBI Taxonomy" id="53992"/>
    <lineage>
        <taxon>Eukaryota</taxon>
        <taxon>Metazoa</taxon>
        <taxon>Ecdysozoa</taxon>
        <taxon>Nematoda</taxon>
        <taxon>Chromadorea</taxon>
        <taxon>Rhabditida</taxon>
        <taxon>Rhabditina</taxon>
        <taxon>Rhabditomorpha</taxon>
        <taxon>Strongyloidea</taxon>
        <taxon>Strongylidae</taxon>
        <taxon>Cylicocyclus</taxon>
    </lineage>
</organism>
<dbReference type="InterPro" id="IPR006201">
    <property type="entry name" value="Neur_channel"/>
</dbReference>
<feature type="transmembrane region" description="Helical" evidence="1">
    <location>
        <begin position="272"/>
        <end position="291"/>
    </location>
</feature>
<feature type="transmembrane region" description="Helical" evidence="1">
    <location>
        <begin position="415"/>
        <end position="439"/>
    </location>
</feature>
<dbReference type="Proteomes" id="UP001176961">
    <property type="component" value="Unassembled WGS sequence"/>
</dbReference>
<evidence type="ECO:0000313" key="4">
    <source>
        <dbReference type="Proteomes" id="UP001176961"/>
    </source>
</evidence>
<name>A0AA36MCX5_CYLNA</name>
<dbReference type="InterPro" id="IPR036734">
    <property type="entry name" value="Neur_chan_lig-bd_sf"/>
</dbReference>
<dbReference type="AlphaFoldDB" id="A0AA36MCX5"/>
<dbReference type="SUPFAM" id="SSF63712">
    <property type="entry name" value="Nicotinic receptor ligand binding domain-like"/>
    <property type="match status" value="1"/>
</dbReference>
<dbReference type="GO" id="GO:0004888">
    <property type="term" value="F:transmembrane signaling receptor activity"/>
    <property type="evidence" value="ECO:0007669"/>
    <property type="project" value="InterPro"/>
</dbReference>
<dbReference type="GO" id="GO:0005230">
    <property type="term" value="F:extracellular ligand-gated monoatomic ion channel activity"/>
    <property type="evidence" value="ECO:0007669"/>
    <property type="project" value="InterPro"/>
</dbReference>
<sequence length="440" mass="50292">MFISAAATLVTAINNECNALKKSNKEFHNLTIHERGRLEACVFNYLVEKEAKFTTSEDSLHSKPPPESKLTIQIDDATIRHVQLSSGSSYQFQIFGDIYLAWEDSRLKWDHSEWKIENLYVHDSHKIWTPNLIDHSICTDITTCSAELTDVEIDSEGRAYARLGYRYSAYCTVDYTRFPEDENRCCIYFTAFEPDREVTFSLQTEGRKKVDRPVTVQNLYDHLKGLSTLADEHSAWVIDEHTVDVTHLAGISTLQVLKLCVHAEKKMSTVRLALKMPITIATLIMLISPLFGDLQAQIYIKLFILTLQTVCFLYVCSIAPSNGFAGTRPRLYSYYELIFVMSSISVVITLTCVALSRVKRTIAPKHRVYLAAKLVNRIVCCIEPEQATSYHRYLEDADRQATTNEQDATMEWKHVYLAVNNIASGAFFSIYLIIILIYWI</sequence>
<keyword evidence="1" id="KW-0472">Membrane</keyword>
<feature type="transmembrane region" description="Helical" evidence="1">
    <location>
        <begin position="298"/>
        <end position="320"/>
    </location>
</feature>
<gene>
    <name evidence="3" type="ORF">CYNAS_LOCUS20477</name>
</gene>
<proteinExistence type="predicted"/>
<keyword evidence="1" id="KW-1133">Transmembrane helix</keyword>
<accession>A0AA36MCX5</accession>
<comment type="caution">
    <text evidence="3">The sequence shown here is derived from an EMBL/GenBank/DDBJ whole genome shotgun (WGS) entry which is preliminary data.</text>
</comment>
<dbReference type="PANTHER" id="PTHR18945">
    <property type="entry name" value="NEUROTRANSMITTER GATED ION CHANNEL"/>
    <property type="match status" value="1"/>
</dbReference>
<protein>
    <recommendedName>
        <fullName evidence="2">Neurotransmitter-gated ion-channel ligand-binding domain-containing protein</fullName>
    </recommendedName>
</protein>
<dbReference type="Gene3D" id="2.70.170.10">
    <property type="entry name" value="Neurotransmitter-gated ion-channel ligand-binding domain"/>
    <property type="match status" value="1"/>
</dbReference>